<dbReference type="EMBL" id="JAAAMU010000011">
    <property type="protein sequence ID" value="NBC71328.1"/>
    <property type="molecule type" value="Genomic_DNA"/>
</dbReference>
<reference evidence="2 3" key="1">
    <citation type="submission" date="2020-01" db="EMBL/GenBank/DDBJ databases">
        <title>Paenibacillus soybeanensis sp. nov. isolated from the nodules of soybean (Glycine max(L.) Merr).</title>
        <authorList>
            <person name="Wang H."/>
        </authorList>
    </citation>
    <scope>NUCLEOTIDE SEQUENCE [LARGE SCALE GENOMIC DNA]</scope>
    <source>
        <strain evidence="2 3">DSM 23054</strain>
    </source>
</reference>
<dbReference type="PANTHER" id="PTHR34109">
    <property type="entry name" value="BNAUNNG04460D PROTEIN-RELATED"/>
    <property type="match status" value="1"/>
</dbReference>
<comment type="caution">
    <text evidence="2">The sequence shown here is derived from an EMBL/GenBank/DDBJ whole genome shotgun (WGS) entry which is preliminary data.</text>
</comment>
<keyword evidence="3" id="KW-1185">Reference proteome</keyword>
<sequence>MTLNRSVPANILLPHVFYEDVAAALHWLSNAFGFAEYHRFGLPDGEGLHGAMIRRGEAWVMLKSPGSSATSPSKLGGSSQQLMIFVEELEEHYRAALAAGVHIAEELHVTEYGEQQYVALDLEGHTWIFARHARDVAPEEWGAVTAGRI</sequence>
<dbReference type="RefSeq" id="WP_161701189.1">
    <property type="nucleotide sequence ID" value="NZ_JAAAMU010000011.1"/>
</dbReference>
<name>A0A7X5BY98_9BACL</name>
<dbReference type="Gene3D" id="3.30.720.120">
    <property type="match status" value="1"/>
</dbReference>
<feature type="domain" description="VOC" evidence="1">
    <location>
        <begin position="10"/>
        <end position="132"/>
    </location>
</feature>
<protein>
    <recommendedName>
        <fullName evidence="1">VOC domain-containing protein</fullName>
    </recommendedName>
</protein>
<dbReference type="PANTHER" id="PTHR34109:SF1">
    <property type="entry name" value="VOC DOMAIN-CONTAINING PROTEIN"/>
    <property type="match status" value="1"/>
</dbReference>
<dbReference type="PROSITE" id="PS51819">
    <property type="entry name" value="VOC"/>
    <property type="match status" value="1"/>
</dbReference>
<dbReference type="SUPFAM" id="SSF54593">
    <property type="entry name" value="Glyoxalase/Bleomycin resistance protein/Dihydroxybiphenyl dioxygenase"/>
    <property type="match status" value="1"/>
</dbReference>
<gene>
    <name evidence="2" type="ORF">GT003_20220</name>
</gene>
<dbReference type="InterPro" id="IPR004360">
    <property type="entry name" value="Glyas_Fos-R_dOase_dom"/>
</dbReference>
<evidence type="ECO:0000313" key="2">
    <source>
        <dbReference type="EMBL" id="NBC71328.1"/>
    </source>
</evidence>
<proteinExistence type="predicted"/>
<dbReference type="InterPro" id="IPR029068">
    <property type="entry name" value="Glyas_Bleomycin-R_OHBP_Dase"/>
</dbReference>
<dbReference type="Proteomes" id="UP000558113">
    <property type="component" value="Unassembled WGS sequence"/>
</dbReference>
<dbReference type="Pfam" id="PF00903">
    <property type="entry name" value="Glyoxalase"/>
    <property type="match status" value="1"/>
</dbReference>
<dbReference type="InterPro" id="IPR037523">
    <property type="entry name" value="VOC_core"/>
</dbReference>
<evidence type="ECO:0000259" key="1">
    <source>
        <dbReference type="PROSITE" id="PS51819"/>
    </source>
</evidence>
<dbReference type="AlphaFoldDB" id="A0A7X5BY98"/>
<accession>A0A7X5BY98</accession>
<dbReference type="Gene3D" id="3.30.720.110">
    <property type="match status" value="1"/>
</dbReference>
<organism evidence="2 3">
    <name type="scientific">Paenibacillus sacheonensis</name>
    <dbReference type="NCBI Taxonomy" id="742054"/>
    <lineage>
        <taxon>Bacteria</taxon>
        <taxon>Bacillati</taxon>
        <taxon>Bacillota</taxon>
        <taxon>Bacilli</taxon>
        <taxon>Bacillales</taxon>
        <taxon>Paenibacillaceae</taxon>
        <taxon>Paenibacillus</taxon>
    </lineage>
</organism>
<dbReference type="OrthoDB" id="582242at2"/>
<evidence type="ECO:0000313" key="3">
    <source>
        <dbReference type="Proteomes" id="UP000558113"/>
    </source>
</evidence>